<organism evidence="6 7">
    <name type="scientific">Flavobacterium paronense</name>
    <dbReference type="NCBI Taxonomy" id="1392775"/>
    <lineage>
        <taxon>Bacteria</taxon>
        <taxon>Pseudomonadati</taxon>
        <taxon>Bacteroidota</taxon>
        <taxon>Flavobacteriia</taxon>
        <taxon>Flavobacteriales</taxon>
        <taxon>Flavobacteriaceae</taxon>
        <taxon>Flavobacterium</taxon>
    </lineage>
</organism>
<dbReference type="Pfam" id="PF13432">
    <property type="entry name" value="TPR_16"/>
    <property type="match status" value="2"/>
</dbReference>
<keyword evidence="1" id="KW-0677">Repeat</keyword>
<feature type="repeat" description="TPR" evidence="3">
    <location>
        <begin position="94"/>
        <end position="127"/>
    </location>
</feature>
<reference evidence="6 7" key="1">
    <citation type="submission" date="2024-09" db="EMBL/GenBank/DDBJ databases">
        <authorList>
            <person name="Sun Q."/>
            <person name="Mori K."/>
        </authorList>
    </citation>
    <scope>NUCLEOTIDE SEQUENCE [LARGE SCALE GENOMIC DNA]</scope>
    <source>
        <strain evidence="6 7">CECT 8460</strain>
    </source>
</reference>
<dbReference type="SMART" id="SM00028">
    <property type="entry name" value="TPR"/>
    <property type="match status" value="2"/>
</dbReference>
<dbReference type="Gene3D" id="1.25.40.10">
    <property type="entry name" value="Tetratricopeptide repeat domain"/>
    <property type="match status" value="2"/>
</dbReference>
<evidence type="ECO:0000256" key="5">
    <source>
        <dbReference type="SAM" id="SignalP"/>
    </source>
</evidence>
<dbReference type="PANTHER" id="PTHR44227">
    <property type="match status" value="1"/>
</dbReference>
<name>A0ABV5GEX7_9FLAO</name>
<evidence type="ECO:0000313" key="7">
    <source>
        <dbReference type="Proteomes" id="UP001589576"/>
    </source>
</evidence>
<evidence type="ECO:0000256" key="1">
    <source>
        <dbReference type="ARBA" id="ARBA00022737"/>
    </source>
</evidence>
<evidence type="ECO:0000256" key="4">
    <source>
        <dbReference type="SAM" id="MobiDB-lite"/>
    </source>
</evidence>
<feature type="region of interest" description="Disordered" evidence="4">
    <location>
        <begin position="137"/>
        <end position="253"/>
    </location>
</feature>
<dbReference type="PANTHER" id="PTHR44227:SF3">
    <property type="entry name" value="PROTEIN O-MANNOSYL-TRANSFERASE TMTC4"/>
    <property type="match status" value="1"/>
</dbReference>
<dbReference type="InterPro" id="IPR052346">
    <property type="entry name" value="O-mannosyl-transferase_TMTC"/>
</dbReference>
<proteinExistence type="predicted"/>
<keyword evidence="2 3" id="KW-0802">TPR repeat</keyword>
<keyword evidence="7" id="KW-1185">Reference proteome</keyword>
<dbReference type="PROSITE" id="PS50005">
    <property type="entry name" value="TPR"/>
    <property type="match status" value="1"/>
</dbReference>
<gene>
    <name evidence="6" type="ORF">ACFFUU_08795</name>
</gene>
<comment type="caution">
    <text evidence="6">The sequence shown here is derived from an EMBL/GenBank/DDBJ whole genome shotgun (WGS) entry which is preliminary data.</text>
</comment>
<keyword evidence="5" id="KW-0732">Signal</keyword>
<evidence type="ECO:0000313" key="6">
    <source>
        <dbReference type="EMBL" id="MFB9089695.1"/>
    </source>
</evidence>
<dbReference type="RefSeq" id="WP_290286761.1">
    <property type="nucleotide sequence ID" value="NZ_JAUFQN010000019.1"/>
</dbReference>
<dbReference type="InterPro" id="IPR019734">
    <property type="entry name" value="TPR_rpt"/>
</dbReference>
<dbReference type="InterPro" id="IPR011990">
    <property type="entry name" value="TPR-like_helical_dom_sf"/>
</dbReference>
<feature type="compositionally biased region" description="Basic and acidic residues" evidence="4">
    <location>
        <begin position="140"/>
        <end position="201"/>
    </location>
</feature>
<evidence type="ECO:0000256" key="2">
    <source>
        <dbReference type="ARBA" id="ARBA00022803"/>
    </source>
</evidence>
<dbReference type="Proteomes" id="UP001589576">
    <property type="component" value="Unassembled WGS sequence"/>
</dbReference>
<feature type="compositionally biased region" description="Basic and acidic residues" evidence="4">
    <location>
        <begin position="228"/>
        <end position="238"/>
    </location>
</feature>
<sequence length="253" mass="29180">MKKLLLYSLILISFLAKAQEKEKDKDLPKGNDSFAEKKYDDAEAEYRISESKNPKKSIASYNLGNAVYRQNQSSEAKYHYAKALKNAKTRAEKHQVFHNIGNTLMKDKDYGGAVEAYKNALRNNPADEETRYNYALAKNMLKDNPPKKDDKKDKDKKDKDKKDDKNKDKDKDKKDDKKDGKDKDKDKKDGDKNKDNKDNKDQNQGQPKPQPGGISKQRLENLLDAVNNEEKKIQDKVNKQKVQANPKKAEKDW</sequence>
<feature type="signal peptide" evidence="5">
    <location>
        <begin position="1"/>
        <end position="18"/>
    </location>
</feature>
<dbReference type="EMBL" id="JBHMFB010000016">
    <property type="protein sequence ID" value="MFB9089695.1"/>
    <property type="molecule type" value="Genomic_DNA"/>
</dbReference>
<feature type="compositionally biased region" description="Low complexity" evidence="4">
    <location>
        <begin position="204"/>
        <end position="213"/>
    </location>
</feature>
<dbReference type="SUPFAM" id="SSF48452">
    <property type="entry name" value="TPR-like"/>
    <property type="match status" value="1"/>
</dbReference>
<feature type="chain" id="PRO_5046279078" evidence="5">
    <location>
        <begin position="19"/>
        <end position="253"/>
    </location>
</feature>
<accession>A0ABV5GEX7</accession>
<protein>
    <submittedName>
        <fullName evidence="6">Tetratricopeptide repeat protein</fullName>
    </submittedName>
</protein>
<evidence type="ECO:0000256" key="3">
    <source>
        <dbReference type="PROSITE-ProRule" id="PRU00339"/>
    </source>
</evidence>